<dbReference type="InterPro" id="IPR036388">
    <property type="entry name" value="WH-like_DNA-bd_sf"/>
</dbReference>
<reference evidence="1 2" key="1">
    <citation type="submission" date="2016-04" db="EMBL/GenBank/DDBJ databases">
        <title>Genome analyses suggest a sexual origin of heterokaryosis in a supposedly ancient asexual fungus.</title>
        <authorList>
            <person name="Ropars J."/>
            <person name="Sedzielewska K."/>
            <person name="Noel J."/>
            <person name="Charron P."/>
            <person name="Farinelli L."/>
            <person name="Marton T."/>
            <person name="Kruger M."/>
            <person name="Pelin A."/>
            <person name="Brachmann A."/>
            <person name="Corradi N."/>
        </authorList>
    </citation>
    <scope>NUCLEOTIDE SEQUENCE [LARGE SCALE GENOMIC DNA]</scope>
    <source>
        <strain evidence="1 2">A5</strain>
    </source>
</reference>
<evidence type="ECO:0000313" key="2">
    <source>
        <dbReference type="Proteomes" id="UP000232722"/>
    </source>
</evidence>
<evidence type="ECO:0000313" key="1">
    <source>
        <dbReference type="EMBL" id="PKB94469.1"/>
    </source>
</evidence>
<comment type="caution">
    <text evidence="1">The sequence shown here is derived from an EMBL/GenBank/DDBJ whole genome shotgun (WGS) entry which is preliminary data.</text>
</comment>
<name>A0A2N0NIR6_9GLOM</name>
<dbReference type="AlphaFoldDB" id="A0A2N0NIR6"/>
<dbReference type="Proteomes" id="UP000232722">
    <property type="component" value="Unassembled WGS sequence"/>
</dbReference>
<dbReference type="Gene3D" id="1.10.10.10">
    <property type="entry name" value="Winged helix-like DNA-binding domain superfamily/Winged helix DNA-binding domain"/>
    <property type="match status" value="1"/>
</dbReference>
<gene>
    <name evidence="1" type="ORF">RhiirA5_438696</name>
</gene>
<accession>A0A2N0NIR6</accession>
<reference evidence="1 2" key="2">
    <citation type="submission" date="2017-09" db="EMBL/GenBank/DDBJ databases">
        <title>Extensive intraspecific genome diversity in a model arbuscular mycorrhizal fungus.</title>
        <authorList>
            <person name="Chen E.C."/>
            <person name="Morin E."/>
            <person name="Beaudet D."/>
            <person name="Noel J."/>
            <person name="Ndikumana S."/>
            <person name="Charron P."/>
            <person name="St-Onge C."/>
            <person name="Giorgi J."/>
            <person name="Grigoriev I.V."/>
            <person name="Roux C."/>
            <person name="Martin F.M."/>
            <person name="Corradi N."/>
        </authorList>
    </citation>
    <scope>NUCLEOTIDE SEQUENCE [LARGE SCALE GENOMIC DNA]</scope>
    <source>
        <strain evidence="1 2">A5</strain>
    </source>
</reference>
<sequence>MRTHEAISRVLKFPKSTVTDTIVRYKNFNTGLTAKRRSMPRRIEACIKNNGWSTKY</sequence>
<proteinExistence type="predicted"/>
<protein>
    <submittedName>
        <fullName evidence="1">Uncharacterized protein</fullName>
    </submittedName>
</protein>
<dbReference type="EMBL" id="LLXJ01006011">
    <property type="protein sequence ID" value="PKB94469.1"/>
    <property type="molecule type" value="Genomic_DNA"/>
</dbReference>
<organism evidence="1 2">
    <name type="scientific">Rhizophagus irregularis</name>
    <dbReference type="NCBI Taxonomy" id="588596"/>
    <lineage>
        <taxon>Eukaryota</taxon>
        <taxon>Fungi</taxon>
        <taxon>Fungi incertae sedis</taxon>
        <taxon>Mucoromycota</taxon>
        <taxon>Glomeromycotina</taxon>
        <taxon>Glomeromycetes</taxon>
        <taxon>Glomerales</taxon>
        <taxon>Glomeraceae</taxon>
        <taxon>Rhizophagus</taxon>
    </lineage>
</organism>